<reference evidence="2 3" key="1">
    <citation type="submission" date="2019-07" db="EMBL/GenBank/DDBJ databases">
        <title>Whole genome shotgun sequence of Segetibacter aerophilus NBRC 106135.</title>
        <authorList>
            <person name="Hosoyama A."/>
            <person name="Uohara A."/>
            <person name="Ohji S."/>
            <person name="Ichikawa N."/>
        </authorList>
    </citation>
    <scope>NUCLEOTIDE SEQUENCE [LARGE SCALE GENOMIC DNA]</scope>
    <source>
        <strain evidence="2 3">NBRC 106135</strain>
    </source>
</reference>
<dbReference type="Proteomes" id="UP000321513">
    <property type="component" value="Unassembled WGS sequence"/>
</dbReference>
<feature type="compositionally biased region" description="Basic and acidic residues" evidence="1">
    <location>
        <begin position="47"/>
        <end position="61"/>
    </location>
</feature>
<feature type="compositionally biased region" description="Acidic residues" evidence="1">
    <location>
        <begin position="29"/>
        <end position="46"/>
    </location>
</feature>
<proteinExistence type="predicted"/>
<feature type="region of interest" description="Disordered" evidence="1">
    <location>
        <begin position="1"/>
        <end position="61"/>
    </location>
</feature>
<comment type="caution">
    <text evidence="2">The sequence shown here is derived from an EMBL/GenBank/DDBJ whole genome shotgun (WGS) entry which is preliminary data.</text>
</comment>
<dbReference type="RefSeq" id="WP_147205471.1">
    <property type="nucleotide sequence ID" value="NZ_BJYT01000019.1"/>
</dbReference>
<dbReference type="AlphaFoldDB" id="A0A512BHC3"/>
<evidence type="ECO:0000313" key="2">
    <source>
        <dbReference type="EMBL" id="GEO11364.1"/>
    </source>
</evidence>
<dbReference type="OrthoDB" id="9983446at2"/>
<gene>
    <name evidence="2" type="ORF">SAE01_38600</name>
</gene>
<organism evidence="2 3">
    <name type="scientific">Segetibacter aerophilus</name>
    <dbReference type="NCBI Taxonomy" id="670293"/>
    <lineage>
        <taxon>Bacteria</taxon>
        <taxon>Pseudomonadati</taxon>
        <taxon>Bacteroidota</taxon>
        <taxon>Chitinophagia</taxon>
        <taxon>Chitinophagales</taxon>
        <taxon>Chitinophagaceae</taxon>
        <taxon>Segetibacter</taxon>
    </lineage>
</organism>
<name>A0A512BHC3_9BACT</name>
<sequence length="61" mass="6807">MDKDKNKGLADNQDGEFILNESGTSVSIDTEDNFFEEDSTDEDPGETDEKSSEQKDTDTNK</sequence>
<evidence type="ECO:0000313" key="3">
    <source>
        <dbReference type="Proteomes" id="UP000321513"/>
    </source>
</evidence>
<protein>
    <submittedName>
        <fullName evidence="2">Uncharacterized protein</fullName>
    </submittedName>
</protein>
<keyword evidence="3" id="KW-1185">Reference proteome</keyword>
<accession>A0A512BHC3</accession>
<evidence type="ECO:0000256" key="1">
    <source>
        <dbReference type="SAM" id="MobiDB-lite"/>
    </source>
</evidence>
<dbReference type="EMBL" id="BJYT01000019">
    <property type="protein sequence ID" value="GEO11364.1"/>
    <property type="molecule type" value="Genomic_DNA"/>
</dbReference>